<dbReference type="CDD" id="cd05289">
    <property type="entry name" value="MDR_like_2"/>
    <property type="match status" value="1"/>
</dbReference>
<dbReference type="Pfam" id="PF13602">
    <property type="entry name" value="ADH_zinc_N_2"/>
    <property type="match status" value="1"/>
</dbReference>
<evidence type="ECO:0000256" key="2">
    <source>
        <dbReference type="ARBA" id="ARBA00011881"/>
    </source>
</evidence>
<comment type="subcellular location">
    <subcellularLocation>
        <location evidence="1">Cytoplasm</location>
    </subcellularLocation>
</comment>
<dbReference type="InterPro" id="IPR011032">
    <property type="entry name" value="GroES-like_sf"/>
</dbReference>
<sequence length="311" mass="32169">MSDTMQAIVYDDFGGTEQLVLRDVPAPTPGPGEVRIRVLRAGVNPVDWKVLSGGLRGLLTHVTPIVPGWDAAGVVDAVGPDVPEYAVGDEVLSYARKDWVQEGTFAELVTVRAVDVARKPAGLSWDAAGALPLAGLTAERVLDAVEAGSGDTVLVHGASGGVGTLAVQLARLRGARVIATGSPSGHDRLRALGAEPVAYGDGLVDAVRELAPDGVDAVVDLVGGVMEQTLAVLREGGRHASITDHGAGEHGGRWVWVRPDGARLEALAQRVVDEGIDVEIAASFPLSDVAGAFEQSMSGTTRGKIVIHVAD</sequence>
<proteinExistence type="predicted"/>
<dbReference type="Gene3D" id="3.40.50.720">
    <property type="entry name" value="NAD(P)-binding Rossmann-like Domain"/>
    <property type="match status" value="1"/>
</dbReference>
<dbReference type="PROSITE" id="PS01162">
    <property type="entry name" value="QOR_ZETA_CRYSTAL"/>
    <property type="match status" value="1"/>
</dbReference>
<comment type="caution">
    <text evidence="7">The sequence shown here is derived from an EMBL/GenBank/DDBJ whole genome shotgun (WGS) entry which is preliminary data.</text>
</comment>
<organism evidence="7 8">
    <name type="scientific">Agrococcus versicolor</name>
    <dbReference type="NCBI Taxonomy" id="501482"/>
    <lineage>
        <taxon>Bacteria</taxon>
        <taxon>Bacillati</taxon>
        <taxon>Actinomycetota</taxon>
        <taxon>Actinomycetes</taxon>
        <taxon>Micrococcales</taxon>
        <taxon>Microbacteriaceae</taxon>
        <taxon>Agrococcus</taxon>
    </lineage>
</organism>
<evidence type="ECO:0000256" key="3">
    <source>
        <dbReference type="ARBA" id="ARBA00022490"/>
    </source>
</evidence>
<evidence type="ECO:0000256" key="5">
    <source>
        <dbReference type="ARBA" id="ARBA00022884"/>
    </source>
</evidence>
<keyword evidence="8" id="KW-1185">Reference proteome</keyword>
<dbReference type="InterPro" id="IPR013154">
    <property type="entry name" value="ADH-like_N"/>
</dbReference>
<dbReference type="InterPro" id="IPR036291">
    <property type="entry name" value="NAD(P)-bd_dom_sf"/>
</dbReference>
<dbReference type="Pfam" id="PF08240">
    <property type="entry name" value="ADH_N"/>
    <property type="match status" value="1"/>
</dbReference>
<evidence type="ECO:0000313" key="8">
    <source>
        <dbReference type="Proteomes" id="UP001501599"/>
    </source>
</evidence>
<dbReference type="SMART" id="SM00829">
    <property type="entry name" value="PKS_ER"/>
    <property type="match status" value="1"/>
</dbReference>
<dbReference type="SUPFAM" id="SSF51735">
    <property type="entry name" value="NAD(P)-binding Rossmann-fold domains"/>
    <property type="match status" value="1"/>
</dbReference>
<dbReference type="RefSeq" id="WP_344344842.1">
    <property type="nucleotide sequence ID" value="NZ_BAAAQT010000008.1"/>
</dbReference>
<dbReference type="EMBL" id="BAAAQT010000008">
    <property type="protein sequence ID" value="GAA2176274.1"/>
    <property type="molecule type" value="Genomic_DNA"/>
</dbReference>
<protein>
    <submittedName>
        <fullName evidence="7">NADP-dependent oxidoreductase</fullName>
    </submittedName>
</protein>
<dbReference type="InterPro" id="IPR051603">
    <property type="entry name" value="Zinc-ADH_QOR/CCCR"/>
</dbReference>
<comment type="subunit">
    <text evidence="2">Homotetramer.</text>
</comment>
<dbReference type="PANTHER" id="PTHR44154:SF1">
    <property type="entry name" value="QUINONE OXIDOREDUCTASE"/>
    <property type="match status" value="1"/>
</dbReference>
<name>A0ABP5MPV5_9MICO</name>
<gene>
    <name evidence="7" type="ORF">GCM10009846_29430</name>
</gene>
<dbReference type="InterPro" id="IPR002364">
    <property type="entry name" value="Quin_OxRdtase/zeta-crystal_CS"/>
</dbReference>
<dbReference type="Proteomes" id="UP001501599">
    <property type="component" value="Unassembled WGS sequence"/>
</dbReference>
<keyword evidence="5" id="KW-0694">RNA-binding</keyword>
<feature type="domain" description="Enoyl reductase (ER)" evidence="6">
    <location>
        <begin position="14"/>
        <end position="307"/>
    </location>
</feature>
<reference evidence="8" key="1">
    <citation type="journal article" date="2019" name="Int. J. Syst. Evol. Microbiol.">
        <title>The Global Catalogue of Microorganisms (GCM) 10K type strain sequencing project: providing services to taxonomists for standard genome sequencing and annotation.</title>
        <authorList>
            <consortium name="The Broad Institute Genomics Platform"/>
            <consortium name="The Broad Institute Genome Sequencing Center for Infectious Disease"/>
            <person name="Wu L."/>
            <person name="Ma J."/>
        </authorList>
    </citation>
    <scope>NUCLEOTIDE SEQUENCE [LARGE SCALE GENOMIC DNA]</scope>
    <source>
        <strain evidence="8">JCM 16026</strain>
    </source>
</reference>
<evidence type="ECO:0000313" key="7">
    <source>
        <dbReference type="EMBL" id="GAA2176274.1"/>
    </source>
</evidence>
<keyword evidence="4" id="KW-0521">NADP</keyword>
<accession>A0ABP5MPV5</accession>
<dbReference type="Gene3D" id="3.90.180.10">
    <property type="entry name" value="Medium-chain alcohol dehydrogenases, catalytic domain"/>
    <property type="match status" value="1"/>
</dbReference>
<evidence type="ECO:0000256" key="4">
    <source>
        <dbReference type="ARBA" id="ARBA00022857"/>
    </source>
</evidence>
<dbReference type="InterPro" id="IPR020843">
    <property type="entry name" value="ER"/>
</dbReference>
<evidence type="ECO:0000256" key="1">
    <source>
        <dbReference type="ARBA" id="ARBA00004496"/>
    </source>
</evidence>
<keyword evidence="3" id="KW-0963">Cytoplasm</keyword>
<dbReference type="PANTHER" id="PTHR44154">
    <property type="entry name" value="QUINONE OXIDOREDUCTASE"/>
    <property type="match status" value="1"/>
</dbReference>
<evidence type="ECO:0000259" key="6">
    <source>
        <dbReference type="SMART" id="SM00829"/>
    </source>
</evidence>
<dbReference type="SUPFAM" id="SSF50129">
    <property type="entry name" value="GroES-like"/>
    <property type="match status" value="1"/>
</dbReference>